<dbReference type="EMBL" id="SGPM01000795">
    <property type="protein sequence ID" value="THH15724.1"/>
    <property type="molecule type" value="Genomic_DNA"/>
</dbReference>
<evidence type="ECO:0000256" key="1">
    <source>
        <dbReference type="SAM" id="MobiDB-lite"/>
    </source>
</evidence>
<organism evidence="2 3">
    <name type="scientific">Antrodiella citrinella</name>
    <dbReference type="NCBI Taxonomy" id="2447956"/>
    <lineage>
        <taxon>Eukaryota</taxon>
        <taxon>Fungi</taxon>
        <taxon>Dikarya</taxon>
        <taxon>Basidiomycota</taxon>
        <taxon>Agaricomycotina</taxon>
        <taxon>Agaricomycetes</taxon>
        <taxon>Polyporales</taxon>
        <taxon>Steccherinaceae</taxon>
        <taxon>Antrodiella</taxon>
    </lineage>
</organism>
<keyword evidence="3" id="KW-1185">Reference proteome</keyword>
<proteinExistence type="predicted"/>
<name>A0A4S4LTG5_9APHY</name>
<evidence type="ECO:0000313" key="3">
    <source>
        <dbReference type="Proteomes" id="UP000308730"/>
    </source>
</evidence>
<dbReference type="OrthoDB" id="3270058at2759"/>
<comment type="caution">
    <text evidence="2">The sequence shown here is derived from an EMBL/GenBank/DDBJ whole genome shotgun (WGS) entry which is preliminary data.</text>
</comment>
<dbReference type="AlphaFoldDB" id="A0A4S4LTG5"/>
<protein>
    <submittedName>
        <fullName evidence="2">Uncharacterized protein</fullName>
    </submittedName>
</protein>
<feature type="region of interest" description="Disordered" evidence="1">
    <location>
        <begin position="1"/>
        <end position="24"/>
    </location>
</feature>
<feature type="region of interest" description="Disordered" evidence="1">
    <location>
        <begin position="353"/>
        <end position="377"/>
    </location>
</feature>
<accession>A0A4S4LTG5</accession>
<reference evidence="2 3" key="1">
    <citation type="submission" date="2019-02" db="EMBL/GenBank/DDBJ databases">
        <title>Genome sequencing of the rare red list fungi Antrodiella citrinella (Flaviporus citrinellus).</title>
        <authorList>
            <person name="Buettner E."/>
            <person name="Kellner H."/>
        </authorList>
    </citation>
    <scope>NUCLEOTIDE SEQUENCE [LARGE SCALE GENOMIC DNA]</scope>
    <source>
        <strain evidence="2 3">DSM 108506</strain>
    </source>
</reference>
<evidence type="ECO:0000313" key="2">
    <source>
        <dbReference type="EMBL" id="THH15724.1"/>
    </source>
</evidence>
<gene>
    <name evidence="2" type="ORF">EUX98_g9420</name>
</gene>
<sequence>MKVTDHMAACRGSGGSQDLDATDTSAVAAATPAASLEPLSAPTTTTPACSDVAISHLHCDAPDLPAHIHSDSADAQLVNYLALQEQYLQIISSVDPTPDMAVIAAASSEPQPPPNLTAESLLRAKGSELGQWIDLANKAAQEKAGNKKKVLIKTGKVESQRSRLADYYGFVLTAASGTDTAGVVVAGGGSQSQSAGTQVGGTSSTTSIASTNREIRIRQWVYMRTLCDRWREAERMCQELILIKNPMPGHFNTLAHHPVPAARVAAQVPHAIQLEPTGPPIQALAGEPLQAALQEAAVRGGVQTLQMLATLFPTAFPISSTSTSRLTHTPVPAPTSDLLLRTSDNLSLFASSQPGGLTTSSHHYEPTFGSPTRPSITPTRDCDRALTMFHLPTQPSTEPPTHPAPRQPVGLIPTSVGFGAPGGQTDTATPKANDQGRRATLSVLDSCQPEAVIHSLRKASGLRDVIKQMKNGEVQAYRARYGPSSQGEGGSVTRAHKDWNTLNVTITRRERIYREFLSEFQGNEERFFAFFTCVSDDDGPDPTGSVRKRKRKAPDDVEQLRPLRLVAEAIPHMNRDVEVEKAHSLYRDPTTADFLPDVWAKQWEGRNKWEIWRELGKEAYGKGTRATE</sequence>
<dbReference type="Proteomes" id="UP000308730">
    <property type="component" value="Unassembled WGS sequence"/>
</dbReference>